<dbReference type="RefSeq" id="WP_378218045.1">
    <property type="nucleotide sequence ID" value="NZ_JBHRTK010000001.1"/>
</dbReference>
<dbReference type="Gene3D" id="3.90.1150.10">
    <property type="entry name" value="Aspartate Aminotransferase, domain 1"/>
    <property type="match status" value="1"/>
</dbReference>
<organism evidence="5 6">
    <name type="scientific">Aquamicrobium soli</name>
    <dbReference type="NCBI Taxonomy" id="1811518"/>
    <lineage>
        <taxon>Bacteria</taxon>
        <taxon>Pseudomonadati</taxon>
        <taxon>Pseudomonadota</taxon>
        <taxon>Alphaproteobacteria</taxon>
        <taxon>Hyphomicrobiales</taxon>
        <taxon>Phyllobacteriaceae</taxon>
        <taxon>Aquamicrobium</taxon>
    </lineage>
</organism>
<dbReference type="PANTHER" id="PTHR43094:SF1">
    <property type="entry name" value="AMINOTRANSFERASE CLASS-III"/>
    <property type="match status" value="1"/>
</dbReference>
<dbReference type="InterPro" id="IPR015424">
    <property type="entry name" value="PyrdxlP-dep_Trfase"/>
</dbReference>
<dbReference type="Pfam" id="PF00202">
    <property type="entry name" value="Aminotran_3"/>
    <property type="match status" value="1"/>
</dbReference>
<dbReference type="Gene3D" id="3.40.640.10">
    <property type="entry name" value="Type I PLP-dependent aspartate aminotransferase-like (Major domain)"/>
    <property type="match status" value="1"/>
</dbReference>
<protein>
    <submittedName>
        <fullName evidence="5">Aminotransferase</fullName>
    </submittedName>
</protein>
<comment type="caution">
    <text evidence="5">The sequence shown here is derived from an EMBL/GenBank/DDBJ whole genome shotgun (WGS) entry which is preliminary data.</text>
</comment>
<dbReference type="PROSITE" id="PS00600">
    <property type="entry name" value="AA_TRANSFER_CLASS_3"/>
    <property type="match status" value="1"/>
</dbReference>
<evidence type="ECO:0000313" key="5">
    <source>
        <dbReference type="EMBL" id="MFC3204736.1"/>
    </source>
</evidence>
<dbReference type="CDD" id="cd00610">
    <property type="entry name" value="OAT_like"/>
    <property type="match status" value="1"/>
</dbReference>
<dbReference type="Proteomes" id="UP001595583">
    <property type="component" value="Unassembled WGS sequence"/>
</dbReference>
<dbReference type="InterPro" id="IPR015421">
    <property type="entry name" value="PyrdxlP-dep_Trfase_major"/>
</dbReference>
<dbReference type="InterPro" id="IPR015422">
    <property type="entry name" value="PyrdxlP-dep_Trfase_small"/>
</dbReference>
<evidence type="ECO:0000256" key="3">
    <source>
        <dbReference type="ARBA" id="ARBA00022898"/>
    </source>
</evidence>
<keyword evidence="6" id="KW-1185">Reference proteome</keyword>
<sequence>MARRNTNLREMDIASHLHAQTNLKAHETTGPLIVAGGEGCYFYDDSGKRYLDMHAGLWSLSLGLGNERLAEAAARQFKTLAYAQTFGHRSSEPVIELCDALVNLAPVPMSKTMLQSSGSEANDTAVKIAWYYWNSRNEPGRRKIIARKRAYHGTTAVAASLTDLPHMHAGFGLPLPGFLHVSCPDTYRGPNEGESEAEFATRLAEELDATIRREGPETIAAFIAEPVMGAGGIYTPPDTYFPKIREVLDRYGILLIADEVICGFGRTGSWWGSQSYGVQPDMITSAKALSSSYLPISALMINQKIYETIADKSDSVGVFGHGYTYGGHPVCAAVALETIRIYQEDALIDRAAGLDAVMRRHLEPLKDHPLVGDVRGRGLMWGVEVVADKQTKKAFEPAQKVGARVSNACFQKGLNTRAVGGHVLAFTPALIVTEEEISTAAGLLTDALDQVEAELKQEN</sequence>
<keyword evidence="5" id="KW-0808">Transferase</keyword>
<keyword evidence="5" id="KW-0032">Aminotransferase</keyword>
<dbReference type="PANTHER" id="PTHR43094">
    <property type="entry name" value="AMINOTRANSFERASE"/>
    <property type="match status" value="1"/>
</dbReference>
<dbReference type="InterPro" id="IPR049704">
    <property type="entry name" value="Aminotrans_3_PPA_site"/>
</dbReference>
<dbReference type="GO" id="GO:0008483">
    <property type="term" value="F:transaminase activity"/>
    <property type="evidence" value="ECO:0007669"/>
    <property type="project" value="UniProtKB-KW"/>
</dbReference>
<dbReference type="PIRSF" id="PIRSF000521">
    <property type="entry name" value="Transaminase_4ab_Lys_Orn"/>
    <property type="match status" value="1"/>
</dbReference>
<gene>
    <name evidence="5" type="ORF">ACFOHJ_00745</name>
</gene>
<dbReference type="NCBIfam" id="NF004767">
    <property type="entry name" value="PRK06105.1"/>
    <property type="match status" value="1"/>
</dbReference>
<accession>A0ABV7K419</accession>
<evidence type="ECO:0000256" key="4">
    <source>
        <dbReference type="RuleBase" id="RU003560"/>
    </source>
</evidence>
<dbReference type="EMBL" id="JBHRTK010000001">
    <property type="protein sequence ID" value="MFC3204736.1"/>
    <property type="molecule type" value="Genomic_DNA"/>
</dbReference>
<comment type="similarity">
    <text evidence="2 4">Belongs to the class-III pyridoxal-phosphate-dependent aminotransferase family.</text>
</comment>
<dbReference type="SUPFAM" id="SSF53383">
    <property type="entry name" value="PLP-dependent transferases"/>
    <property type="match status" value="1"/>
</dbReference>
<evidence type="ECO:0000256" key="2">
    <source>
        <dbReference type="ARBA" id="ARBA00008954"/>
    </source>
</evidence>
<name>A0ABV7K419_9HYPH</name>
<evidence type="ECO:0000256" key="1">
    <source>
        <dbReference type="ARBA" id="ARBA00001933"/>
    </source>
</evidence>
<keyword evidence="3 4" id="KW-0663">Pyridoxal phosphate</keyword>
<dbReference type="InterPro" id="IPR005814">
    <property type="entry name" value="Aminotrans_3"/>
</dbReference>
<proteinExistence type="inferred from homology"/>
<reference evidence="6" key="1">
    <citation type="journal article" date="2019" name="Int. J. Syst. Evol. Microbiol.">
        <title>The Global Catalogue of Microorganisms (GCM) 10K type strain sequencing project: providing services to taxonomists for standard genome sequencing and annotation.</title>
        <authorList>
            <consortium name="The Broad Institute Genomics Platform"/>
            <consortium name="The Broad Institute Genome Sequencing Center for Infectious Disease"/>
            <person name="Wu L."/>
            <person name="Ma J."/>
        </authorList>
    </citation>
    <scope>NUCLEOTIDE SEQUENCE [LARGE SCALE GENOMIC DNA]</scope>
    <source>
        <strain evidence="6">KCTC 52165</strain>
    </source>
</reference>
<evidence type="ECO:0000313" key="6">
    <source>
        <dbReference type="Proteomes" id="UP001595583"/>
    </source>
</evidence>
<comment type="cofactor">
    <cofactor evidence="1">
        <name>pyridoxal 5'-phosphate</name>
        <dbReference type="ChEBI" id="CHEBI:597326"/>
    </cofactor>
</comment>